<feature type="chain" id="PRO_5030828124" evidence="1">
    <location>
        <begin position="24"/>
        <end position="168"/>
    </location>
</feature>
<evidence type="ECO:0000313" key="3">
    <source>
        <dbReference type="EMBL" id="NII07156.1"/>
    </source>
</evidence>
<dbReference type="Proteomes" id="UP000490980">
    <property type="component" value="Unassembled WGS sequence"/>
</dbReference>
<protein>
    <submittedName>
        <fullName evidence="3">Molybdopterin-dependent oxidoreductase</fullName>
    </submittedName>
</protein>
<dbReference type="InterPro" id="IPR036374">
    <property type="entry name" value="OxRdtase_Mopterin-bd_sf"/>
</dbReference>
<keyword evidence="4" id="KW-1185">Reference proteome</keyword>
<reference evidence="3 4" key="1">
    <citation type="submission" date="2020-03" db="EMBL/GenBank/DDBJ databases">
        <authorList>
            <person name="Lai Q."/>
        </authorList>
    </citation>
    <scope>NUCLEOTIDE SEQUENCE [LARGE SCALE GENOMIC DNA]</scope>
    <source>
        <strain evidence="3 4">CCUG 25036</strain>
    </source>
</reference>
<gene>
    <name evidence="3" type="ORF">HBF25_12250</name>
</gene>
<proteinExistence type="predicted"/>
<evidence type="ECO:0000256" key="1">
    <source>
        <dbReference type="SAM" id="SignalP"/>
    </source>
</evidence>
<feature type="domain" description="Oxidoreductase molybdopterin-binding" evidence="2">
    <location>
        <begin position="61"/>
        <end position="164"/>
    </location>
</feature>
<dbReference type="RefSeq" id="WP_166948798.1">
    <property type="nucleotide sequence ID" value="NZ_CP077072.1"/>
</dbReference>
<comment type="caution">
    <text evidence="3">The sequence shown here is derived from an EMBL/GenBank/DDBJ whole genome shotgun (WGS) entry which is preliminary data.</text>
</comment>
<feature type="signal peptide" evidence="1">
    <location>
        <begin position="1"/>
        <end position="23"/>
    </location>
</feature>
<dbReference type="AlphaFoldDB" id="A0A7X5UAY5"/>
<evidence type="ECO:0000259" key="2">
    <source>
        <dbReference type="Pfam" id="PF00174"/>
    </source>
</evidence>
<dbReference type="Pfam" id="PF00174">
    <property type="entry name" value="Oxidored_molyb"/>
    <property type="match status" value="1"/>
</dbReference>
<dbReference type="Gene3D" id="3.90.420.10">
    <property type="entry name" value="Oxidoreductase, molybdopterin-binding domain"/>
    <property type="match status" value="1"/>
</dbReference>
<keyword evidence="1" id="KW-0732">Signal</keyword>
<accession>A0A7X5UAY5</accession>
<sequence length="168" mass="17908">MKQRIVLGCALVAAIMLAPRAYAADSIRYIVPGKPPVTLDAAALAKLPHASAHVGAHGDTPSTWDGIALIDLLREQGAPVDKALRGAALAKFVRVTASDGYQVIFTLGELDADLGAEKVLLVNRRDGHPLDSMDGPFRIIVPVDVRPARWIHNVTTIELVDGSSRTSM</sequence>
<name>A0A7X5UAY5_9GAMM</name>
<organism evidence="3 4">
    <name type="scientific">Luteibacter anthropi</name>
    <dbReference type="NCBI Taxonomy" id="564369"/>
    <lineage>
        <taxon>Bacteria</taxon>
        <taxon>Pseudomonadati</taxon>
        <taxon>Pseudomonadota</taxon>
        <taxon>Gammaproteobacteria</taxon>
        <taxon>Lysobacterales</taxon>
        <taxon>Rhodanobacteraceae</taxon>
        <taxon>Luteibacter</taxon>
    </lineage>
</organism>
<evidence type="ECO:0000313" key="4">
    <source>
        <dbReference type="Proteomes" id="UP000490980"/>
    </source>
</evidence>
<dbReference type="SUPFAM" id="SSF56524">
    <property type="entry name" value="Oxidoreductase molybdopterin-binding domain"/>
    <property type="match status" value="1"/>
</dbReference>
<dbReference type="InterPro" id="IPR000572">
    <property type="entry name" value="OxRdtase_Mopterin-bd_dom"/>
</dbReference>
<dbReference type="EMBL" id="JAARLZ010000006">
    <property type="protein sequence ID" value="NII07156.1"/>
    <property type="molecule type" value="Genomic_DNA"/>
</dbReference>